<proteinExistence type="predicted"/>
<dbReference type="InterPro" id="IPR046896">
    <property type="entry name" value="Cup1-like_N"/>
</dbReference>
<feature type="non-terminal residue" evidence="2">
    <location>
        <position position="293"/>
    </location>
</feature>
<feature type="domain" description="LYR motif-containing protein Cup1-like N-terminal" evidence="1">
    <location>
        <begin position="3"/>
        <end position="99"/>
    </location>
</feature>
<sequence length="293" mass="34713">RPLLRALLRESTYLPDSEARTRLHHHIIQRFRKYTPRPSLVINREPPEPFTPERLLSVLHNGQKSLNLLRRANQGEDKALLNVLLWTYGRIGRRRRDLLSELLVPDPGTESQIYEASLTRLRTAADPTAIDHLPRPVQAPTRKPDEYSRLLAMMRSQRSSNNQYAEKTKFRHMQVEIPLRNIWERPFPRKREKNLVRKWYATMLDKLVPPLPEEDWTRLRDLATGARKWEGVKPRRARPTPHFSENAVLDVLLEDGLELKRTHKGLARVREHHITERLMRRMWAKVFERCPVM</sequence>
<evidence type="ECO:0000259" key="1">
    <source>
        <dbReference type="Pfam" id="PF20263"/>
    </source>
</evidence>
<gene>
    <name evidence="2" type="ORF">K452DRAFT_202853</name>
</gene>
<name>A0A6A6AY06_9PEZI</name>
<protein>
    <recommendedName>
        <fullName evidence="1">LYR motif-containing protein Cup1-like N-terminal domain-containing protein</fullName>
    </recommendedName>
</protein>
<dbReference type="RefSeq" id="XP_033392530.1">
    <property type="nucleotide sequence ID" value="XM_033536061.1"/>
</dbReference>
<organism evidence="2 3">
    <name type="scientific">Aplosporella prunicola CBS 121167</name>
    <dbReference type="NCBI Taxonomy" id="1176127"/>
    <lineage>
        <taxon>Eukaryota</taxon>
        <taxon>Fungi</taxon>
        <taxon>Dikarya</taxon>
        <taxon>Ascomycota</taxon>
        <taxon>Pezizomycotina</taxon>
        <taxon>Dothideomycetes</taxon>
        <taxon>Dothideomycetes incertae sedis</taxon>
        <taxon>Botryosphaeriales</taxon>
        <taxon>Aplosporellaceae</taxon>
        <taxon>Aplosporella</taxon>
    </lineage>
</organism>
<dbReference type="Proteomes" id="UP000799438">
    <property type="component" value="Unassembled WGS sequence"/>
</dbReference>
<dbReference type="AlphaFoldDB" id="A0A6A6AY06"/>
<reference evidence="2" key="1">
    <citation type="journal article" date="2020" name="Stud. Mycol.">
        <title>101 Dothideomycetes genomes: a test case for predicting lifestyles and emergence of pathogens.</title>
        <authorList>
            <person name="Haridas S."/>
            <person name="Albert R."/>
            <person name="Binder M."/>
            <person name="Bloem J."/>
            <person name="Labutti K."/>
            <person name="Salamov A."/>
            <person name="Andreopoulos B."/>
            <person name="Baker S."/>
            <person name="Barry K."/>
            <person name="Bills G."/>
            <person name="Bluhm B."/>
            <person name="Cannon C."/>
            <person name="Castanera R."/>
            <person name="Culley D."/>
            <person name="Daum C."/>
            <person name="Ezra D."/>
            <person name="Gonzalez J."/>
            <person name="Henrissat B."/>
            <person name="Kuo A."/>
            <person name="Liang C."/>
            <person name="Lipzen A."/>
            <person name="Lutzoni F."/>
            <person name="Magnuson J."/>
            <person name="Mondo S."/>
            <person name="Nolan M."/>
            <person name="Ohm R."/>
            <person name="Pangilinan J."/>
            <person name="Park H.-J."/>
            <person name="Ramirez L."/>
            <person name="Alfaro M."/>
            <person name="Sun H."/>
            <person name="Tritt A."/>
            <person name="Yoshinaga Y."/>
            <person name="Zwiers L.-H."/>
            <person name="Turgeon B."/>
            <person name="Goodwin S."/>
            <person name="Spatafora J."/>
            <person name="Crous P."/>
            <person name="Grigoriev I."/>
        </authorList>
    </citation>
    <scope>NUCLEOTIDE SEQUENCE</scope>
    <source>
        <strain evidence="2">CBS 121167</strain>
    </source>
</reference>
<dbReference type="GeneID" id="54293557"/>
<dbReference type="CDD" id="cd20273">
    <property type="entry name" value="Complex1_LYR_unchar"/>
    <property type="match status" value="1"/>
</dbReference>
<dbReference type="Pfam" id="PF20263">
    <property type="entry name" value="LYRM2-like"/>
    <property type="match status" value="1"/>
</dbReference>
<dbReference type="EMBL" id="ML995511">
    <property type="protein sequence ID" value="KAF2136812.1"/>
    <property type="molecule type" value="Genomic_DNA"/>
</dbReference>
<accession>A0A6A6AY06</accession>
<evidence type="ECO:0000313" key="3">
    <source>
        <dbReference type="Proteomes" id="UP000799438"/>
    </source>
</evidence>
<evidence type="ECO:0000313" key="2">
    <source>
        <dbReference type="EMBL" id="KAF2136812.1"/>
    </source>
</evidence>
<dbReference type="OrthoDB" id="5521299at2759"/>
<keyword evidence="3" id="KW-1185">Reference proteome</keyword>
<feature type="non-terminal residue" evidence="2">
    <location>
        <position position="1"/>
    </location>
</feature>